<dbReference type="InterPro" id="IPR000941">
    <property type="entry name" value="Enolase"/>
</dbReference>
<protein>
    <recommendedName>
        <fullName evidence="2">Enolase N-terminal domain-containing protein</fullName>
    </recommendedName>
</protein>
<dbReference type="PANTHER" id="PTHR11902">
    <property type="entry name" value="ENOLASE"/>
    <property type="match status" value="1"/>
</dbReference>
<proteinExistence type="predicted"/>
<dbReference type="PANTHER" id="PTHR11902:SF1">
    <property type="entry name" value="ENOLASE"/>
    <property type="match status" value="1"/>
</dbReference>
<name>X1V734_9ZZZZ</name>
<dbReference type="SMART" id="SM01193">
    <property type="entry name" value="Enolase_N"/>
    <property type="match status" value="1"/>
</dbReference>
<dbReference type="GO" id="GO:0000015">
    <property type="term" value="C:phosphopyruvate hydratase complex"/>
    <property type="evidence" value="ECO:0007669"/>
    <property type="project" value="InterPro"/>
</dbReference>
<accession>X1V734</accession>
<organism evidence="3">
    <name type="scientific">marine sediment metagenome</name>
    <dbReference type="NCBI Taxonomy" id="412755"/>
    <lineage>
        <taxon>unclassified sequences</taxon>
        <taxon>metagenomes</taxon>
        <taxon>ecological metagenomes</taxon>
    </lineage>
</organism>
<dbReference type="InterPro" id="IPR029017">
    <property type="entry name" value="Enolase-like_N"/>
</dbReference>
<dbReference type="Gene3D" id="3.30.390.10">
    <property type="entry name" value="Enolase-like, N-terminal domain"/>
    <property type="match status" value="1"/>
</dbReference>
<keyword evidence="1" id="KW-0460">Magnesium</keyword>
<feature type="domain" description="Enolase N-terminal" evidence="2">
    <location>
        <begin position="3"/>
        <end position="133"/>
    </location>
</feature>
<dbReference type="AlphaFoldDB" id="X1V734"/>
<dbReference type="PRINTS" id="PR00148">
    <property type="entry name" value="ENOLASE"/>
</dbReference>
<dbReference type="GO" id="GO:0000287">
    <property type="term" value="F:magnesium ion binding"/>
    <property type="evidence" value="ECO:0007669"/>
    <property type="project" value="InterPro"/>
</dbReference>
<sequence length="157" mass="17084">MVITKIWSLEILDSRGTPTLKTYVELDNGVVGWAAIPSGASTGTYEAHELRDKDPKRFAGKGVLQAKHNVEVVINDLLQNREIADQETIDRVMIEADGTENKSRFGANAILSVSLACARAAALAENKELYQYLGSFFNSTSSILPVPLINIINGGKH</sequence>
<dbReference type="GO" id="GO:0006096">
    <property type="term" value="P:glycolytic process"/>
    <property type="evidence" value="ECO:0007669"/>
    <property type="project" value="InterPro"/>
</dbReference>
<gene>
    <name evidence="3" type="ORF">S12H4_29890</name>
</gene>
<reference evidence="3" key="1">
    <citation type="journal article" date="2014" name="Front. Microbiol.">
        <title>High frequency of phylogenetically diverse reductive dehalogenase-homologous genes in deep subseafloor sedimentary metagenomes.</title>
        <authorList>
            <person name="Kawai M."/>
            <person name="Futagami T."/>
            <person name="Toyoda A."/>
            <person name="Takaki Y."/>
            <person name="Nishi S."/>
            <person name="Hori S."/>
            <person name="Arai W."/>
            <person name="Tsubouchi T."/>
            <person name="Morono Y."/>
            <person name="Uchiyama I."/>
            <person name="Ito T."/>
            <person name="Fujiyama A."/>
            <person name="Inagaki F."/>
            <person name="Takami H."/>
        </authorList>
    </citation>
    <scope>NUCLEOTIDE SEQUENCE</scope>
    <source>
        <strain evidence="3">Expedition CK06-06</strain>
    </source>
</reference>
<dbReference type="SUPFAM" id="SSF54826">
    <property type="entry name" value="Enolase N-terminal domain-like"/>
    <property type="match status" value="1"/>
</dbReference>
<comment type="caution">
    <text evidence="3">The sequence shown here is derived from an EMBL/GenBank/DDBJ whole genome shotgun (WGS) entry which is preliminary data.</text>
</comment>
<dbReference type="Pfam" id="PF03952">
    <property type="entry name" value="Enolase_N"/>
    <property type="match status" value="1"/>
</dbReference>
<dbReference type="InterPro" id="IPR020811">
    <property type="entry name" value="Enolase_N"/>
</dbReference>
<feature type="non-terminal residue" evidence="3">
    <location>
        <position position="157"/>
    </location>
</feature>
<dbReference type="EMBL" id="BARW01017278">
    <property type="protein sequence ID" value="GAJ00720.1"/>
    <property type="molecule type" value="Genomic_DNA"/>
</dbReference>
<evidence type="ECO:0000259" key="2">
    <source>
        <dbReference type="SMART" id="SM01193"/>
    </source>
</evidence>
<dbReference type="GO" id="GO:0004634">
    <property type="term" value="F:phosphopyruvate hydratase activity"/>
    <property type="evidence" value="ECO:0007669"/>
    <property type="project" value="InterPro"/>
</dbReference>
<evidence type="ECO:0000313" key="3">
    <source>
        <dbReference type="EMBL" id="GAJ00720.1"/>
    </source>
</evidence>
<evidence type="ECO:0000256" key="1">
    <source>
        <dbReference type="ARBA" id="ARBA00022842"/>
    </source>
</evidence>